<dbReference type="Proteomes" id="UP000481153">
    <property type="component" value="Unassembled WGS sequence"/>
</dbReference>
<dbReference type="AlphaFoldDB" id="A0A6G0WV55"/>
<reference evidence="1 2" key="1">
    <citation type="submission" date="2019-07" db="EMBL/GenBank/DDBJ databases">
        <title>Genomics analysis of Aphanomyces spp. identifies a new class of oomycete effector associated with host adaptation.</title>
        <authorList>
            <person name="Gaulin E."/>
        </authorList>
    </citation>
    <scope>NUCLEOTIDE SEQUENCE [LARGE SCALE GENOMIC DNA]</scope>
    <source>
        <strain evidence="1 2">ATCC 201684</strain>
    </source>
</reference>
<evidence type="ECO:0000313" key="2">
    <source>
        <dbReference type="Proteomes" id="UP000481153"/>
    </source>
</evidence>
<dbReference type="VEuPathDB" id="FungiDB:AeMF1_014716"/>
<proteinExistence type="predicted"/>
<protein>
    <recommendedName>
        <fullName evidence="3">F-box domain-containing protein</fullName>
    </recommendedName>
</protein>
<organism evidence="1 2">
    <name type="scientific">Aphanomyces euteiches</name>
    <dbReference type="NCBI Taxonomy" id="100861"/>
    <lineage>
        <taxon>Eukaryota</taxon>
        <taxon>Sar</taxon>
        <taxon>Stramenopiles</taxon>
        <taxon>Oomycota</taxon>
        <taxon>Saprolegniomycetes</taxon>
        <taxon>Saprolegniales</taxon>
        <taxon>Verrucalvaceae</taxon>
        <taxon>Aphanomyces</taxon>
    </lineage>
</organism>
<gene>
    <name evidence="1" type="ORF">Ae201684_011417</name>
</gene>
<keyword evidence="2" id="KW-1185">Reference proteome</keyword>
<dbReference type="InterPro" id="IPR032675">
    <property type="entry name" value="LRR_dom_sf"/>
</dbReference>
<dbReference type="SUPFAM" id="SSF52047">
    <property type="entry name" value="RNI-like"/>
    <property type="match status" value="1"/>
</dbReference>
<evidence type="ECO:0008006" key="3">
    <source>
        <dbReference type="Google" id="ProtNLM"/>
    </source>
</evidence>
<sequence length="464" mass="53246">MTPSRQLRRIARFYPSASNCSVLPLDVVMKIAFYIPDAPDLFAYLEGLRTLRSLGDLEHLYQLGLSQRHSDLWPRLLINSSILESTLRSSYEAIAKYYVNIVVKDVNDVVWVKKHVHFMTDIEWIMTILPVTTDIANNWTDMRITRLSVGSECEAPGGWNDIFRRLPCLTSLSLLHVEGNVDTLLDVVTKSTQLTELKFFPEEFEIKATDLLCLTEWFRSQRPQVFETGFHEWDHVDETLVQDFCEAVFNCSSLKSLCLTDMYLRDVDFSHFMMKMESLQLNCCCINSDVVKSLASRLPDSKLVHLELMDSWNQATVYLEDVIQALPHSSIKTLKLLGLSLGCVNSTTFFQPIQNCHLDTLIIESSFPSTLAESLATVIQNNHTICELDLANSLISMSDLRRLVQSVTSTDRRVKTRRIKWKKYRTSSIPASDLTELEEIKIEGAFESLLCPDIDCYRFMWYST</sequence>
<evidence type="ECO:0000313" key="1">
    <source>
        <dbReference type="EMBL" id="KAF0731354.1"/>
    </source>
</evidence>
<dbReference type="EMBL" id="VJMJ01000144">
    <property type="protein sequence ID" value="KAF0731354.1"/>
    <property type="molecule type" value="Genomic_DNA"/>
</dbReference>
<name>A0A6G0WV55_9STRA</name>
<comment type="caution">
    <text evidence="1">The sequence shown here is derived from an EMBL/GenBank/DDBJ whole genome shotgun (WGS) entry which is preliminary data.</text>
</comment>
<accession>A0A6G0WV55</accession>
<dbReference type="Gene3D" id="3.80.10.10">
    <property type="entry name" value="Ribonuclease Inhibitor"/>
    <property type="match status" value="1"/>
</dbReference>